<feature type="disulfide bond" evidence="4">
    <location>
        <begin position="122"/>
        <end position="126"/>
    </location>
</feature>
<dbReference type="InterPro" id="IPR017853">
    <property type="entry name" value="GH"/>
</dbReference>
<evidence type="ECO:0000256" key="7">
    <source>
        <dbReference type="SAM" id="SignalP"/>
    </source>
</evidence>
<evidence type="ECO:0000256" key="4">
    <source>
        <dbReference type="PROSITE-ProRule" id="PRU00261"/>
    </source>
</evidence>
<protein>
    <recommendedName>
        <fullName evidence="2">chitinase</fullName>
        <ecNumber evidence="2">3.2.1.14</ecNumber>
    </recommendedName>
</protein>
<evidence type="ECO:0000259" key="8">
    <source>
        <dbReference type="PROSITE" id="PS50941"/>
    </source>
</evidence>
<dbReference type="PROSITE" id="PS51910">
    <property type="entry name" value="GH18_2"/>
    <property type="match status" value="1"/>
</dbReference>
<accession>A0A1B8GHD9</accession>
<dbReference type="InterPro" id="IPR011583">
    <property type="entry name" value="Chitinase_II/V-like_cat"/>
</dbReference>
<feature type="transmembrane region" description="Helical" evidence="6">
    <location>
        <begin position="972"/>
        <end position="993"/>
    </location>
</feature>
<evidence type="ECO:0000256" key="5">
    <source>
        <dbReference type="SAM" id="MobiDB-lite"/>
    </source>
</evidence>
<keyword evidence="7" id="KW-0732">Signal</keyword>
<dbReference type="GeneID" id="28841008"/>
<dbReference type="GO" id="GO:0008843">
    <property type="term" value="F:endochitinase activity"/>
    <property type="evidence" value="ECO:0007669"/>
    <property type="project" value="UniProtKB-EC"/>
</dbReference>
<evidence type="ECO:0000256" key="3">
    <source>
        <dbReference type="ARBA" id="ARBA00022669"/>
    </source>
</evidence>
<comment type="similarity">
    <text evidence="1">Belongs to the glycosyl hydrolase 18 family. Chitinase class V subfamily.</text>
</comment>
<dbReference type="InterPro" id="IPR036861">
    <property type="entry name" value="Endochitinase-like_sf"/>
</dbReference>
<gene>
    <name evidence="10" type="ORF">VE01_07622</name>
</gene>
<dbReference type="InterPro" id="IPR029070">
    <property type="entry name" value="Chitinase_insertion_sf"/>
</dbReference>
<sequence>MKLDTTFRLTALAVAGLLSNCASVSDVFLQYRQDNVTREVYNKTLYKPLFEAPSNSTPRFLNISQKDVNPLRGAAGTLALPKRQESTVEDGTCAPGTPCSNGACYSSSGFCGYSPDFCGANCISNCDAKAQCGKYAKTGKEKYPLNEKFCGLGCDESSGLCGPAPTPRRGGNKAGRKEIAYYESWANTRSCDVVSPEDFDVAGLTHLNFAFAFFDPTSFQMTAMDANADSLLARFTDLKVNHTSLETWIAIGGWSFNDETNFPNTRTAFSDMASSAGNRKKFINSLVHFMKAYGFDEADIDWEYPGAEDRGGKEEDTANFVDLVKEMKAAFGSRYGLSVTLPASYWYLQHFDVKGMEPHVDWFNIMSYDIHGVLDSSNRFSGPFARPHANLTEIDESLSLLWRAGLSAGNVVLGLGWYGRSFKLADPSCTTPGCRFSEGATAGDCTGAPGVLSNAEIDRIIEKYDLTPTYDDKAAVNWIVWNSDQWVSYDNARSFKRKIDYANNLGLGGTMIWAIDQGSSSGKTLDDYHGGVFLQKASVFNATPASMEDTKSLTLVRPVHVKSPTLVNTDLVLIRYVTINVGDLIKSWAVYTLCLIARLDPEPLAISVVMMGIDVVVSSTNSLSTVSARQVSCPKPCLEAVWEPCSSLLQRPPPITWEIGAIPPNDARATSNAIIPKYGWDSTSGFDPYFGTYVVGASTVVSDHGFRVHSQDPLFYQHNWEAQNYSPDPHGLPAAQRPTDVVSAHLARKRWGEEQAQHLHLDVDITITAGDLIPLPTINVGIDDSSSAQQDLMEETARINNVLLHVISATGNLLGSGDLLQVHLRRHESRTLENTETQRDPTPPHQGHRDALLRRTNPLWNEGLSIPTFHGRPIFATSNVTEPLDSISLEEESAFENSNLLHHGFTTTSEDAYLEEYEGLQISDESHRSLMEEFPGLNYILKDKGVIEGYFEYGLTYLDANMPFVHVPTLHMLPLSSLLLLAICCLGGILSPISDAKQAARIFEKSILQQIQSAILTELEPSNDSLQVITSDANAFHFTVMMPAYAVKSPLTADGEAGHSMKP</sequence>
<name>A0A1B8GHD9_9PEZI</name>
<keyword evidence="4" id="KW-1015">Disulfide bond</keyword>
<dbReference type="InterPro" id="IPR001002">
    <property type="entry name" value="Chitin-bd_1"/>
</dbReference>
<organism evidence="10 11">
    <name type="scientific">Pseudogymnoascus verrucosus</name>
    <dbReference type="NCBI Taxonomy" id="342668"/>
    <lineage>
        <taxon>Eukaryota</taxon>
        <taxon>Fungi</taxon>
        <taxon>Dikarya</taxon>
        <taxon>Ascomycota</taxon>
        <taxon>Pezizomycotina</taxon>
        <taxon>Leotiomycetes</taxon>
        <taxon>Thelebolales</taxon>
        <taxon>Thelebolaceae</taxon>
        <taxon>Pseudogymnoascus</taxon>
    </lineage>
</organism>
<dbReference type="PROSITE" id="PS50941">
    <property type="entry name" value="CHIT_BIND_I_2"/>
    <property type="match status" value="1"/>
</dbReference>
<dbReference type="SMART" id="SM00636">
    <property type="entry name" value="Glyco_18"/>
    <property type="match status" value="1"/>
</dbReference>
<proteinExistence type="inferred from homology"/>
<dbReference type="Proteomes" id="UP000091956">
    <property type="component" value="Unassembled WGS sequence"/>
</dbReference>
<dbReference type="SUPFAM" id="SSF54556">
    <property type="entry name" value="Chitinase insertion domain"/>
    <property type="match status" value="1"/>
</dbReference>
<keyword evidence="6" id="KW-1133">Transmembrane helix</keyword>
<keyword evidence="6" id="KW-0472">Membrane</keyword>
<dbReference type="STRING" id="342668.A0A1B8GHD9"/>
<dbReference type="EC" id="3.2.1.14" evidence="2"/>
<dbReference type="InterPro" id="IPR001223">
    <property type="entry name" value="Glyco_hydro18_cat"/>
</dbReference>
<feature type="domain" description="Chitin-binding type-1" evidence="8">
    <location>
        <begin position="90"/>
        <end position="128"/>
    </location>
</feature>
<feature type="compositionally biased region" description="Basic and acidic residues" evidence="5">
    <location>
        <begin position="830"/>
        <end position="839"/>
    </location>
</feature>
<evidence type="ECO:0000256" key="6">
    <source>
        <dbReference type="SAM" id="Phobius"/>
    </source>
</evidence>
<dbReference type="Gene3D" id="3.30.60.10">
    <property type="entry name" value="Endochitinase-like"/>
    <property type="match status" value="1"/>
</dbReference>
<dbReference type="SUPFAM" id="SSF51445">
    <property type="entry name" value="(Trans)glycosidases"/>
    <property type="match status" value="1"/>
</dbReference>
<reference evidence="10 11" key="1">
    <citation type="submission" date="2016-03" db="EMBL/GenBank/DDBJ databases">
        <title>Comparative genomics of Pseudogymnoascus destructans, the fungus causing white-nose syndrome of bats.</title>
        <authorList>
            <person name="Palmer J.M."/>
            <person name="Drees K.P."/>
            <person name="Foster J.T."/>
            <person name="Lindner D.L."/>
        </authorList>
    </citation>
    <scope>NUCLEOTIDE SEQUENCE [LARGE SCALE GENOMIC DNA]</scope>
    <source>
        <strain evidence="10 11">UAMH 10579</strain>
    </source>
</reference>
<evidence type="ECO:0000256" key="1">
    <source>
        <dbReference type="ARBA" id="ARBA00008682"/>
    </source>
</evidence>
<feature type="signal peptide" evidence="7">
    <location>
        <begin position="1"/>
        <end position="23"/>
    </location>
</feature>
<evidence type="ECO:0000256" key="2">
    <source>
        <dbReference type="ARBA" id="ARBA00012729"/>
    </source>
</evidence>
<comment type="caution">
    <text evidence="4">Lacks conserved residue(s) required for the propagation of feature annotation.</text>
</comment>
<feature type="chain" id="PRO_5008608582" description="chitinase" evidence="7">
    <location>
        <begin position="24"/>
        <end position="1063"/>
    </location>
</feature>
<dbReference type="CDD" id="cd06922">
    <property type="entry name" value="ChtBD1_GH18_1"/>
    <property type="match status" value="1"/>
</dbReference>
<feature type="region of interest" description="Disordered" evidence="5">
    <location>
        <begin position="830"/>
        <end position="850"/>
    </location>
</feature>
<dbReference type="PANTHER" id="PTHR11177:SF333">
    <property type="entry name" value="CHITINASE"/>
    <property type="match status" value="1"/>
</dbReference>
<keyword evidence="6" id="KW-0812">Transmembrane</keyword>
<dbReference type="Gene3D" id="3.10.50.10">
    <property type="match status" value="1"/>
</dbReference>
<dbReference type="Pfam" id="PF00704">
    <property type="entry name" value="Glyco_hydro_18"/>
    <property type="match status" value="1"/>
</dbReference>
<dbReference type="AlphaFoldDB" id="A0A1B8GHD9"/>
<dbReference type="Gene3D" id="3.20.20.80">
    <property type="entry name" value="Glycosidases"/>
    <property type="match status" value="1"/>
</dbReference>
<dbReference type="RefSeq" id="XP_018128990.1">
    <property type="nucleotide sequence ID" value="XM_018277055.1"/>
</dbReference>
<feature type="disulfide bond" evidence="4">
    <location>
        <begin position="104"/>
        <end position="118"/>
    </location>
</feature>
<dbReference type="PANTHER" id="PTHR11177">
    <property type="entry name" value="CHITINASE"/>
    <property type="match status" value="1"/>
</dbReference>
<keyword evidence="11" id="KW-1185">Reference proteome</keyword>
<dbReference type="EMBL" id="KV460237">
    <property type="protein sequence ID" value="OBT95257.1"/>
    <property type="molecule type" value="Genomic_DNA"/>
</dbReference>
<dbReference type="InterPro" id="IPR050314">
    <property type="entry name" value="Glycosyl_Hydrlase_18"/>
</dbReference>
<dbReference type="GO" id="GO:0005975">
    <property type="term" value="P:carbohydrate metabolic process"/>
    <property type="evidence" value="ECO:0007669"/>
    <property type="project" value="InterPro"/>
</dbReference>
<dbReference type="OrthoDB" id="73875at2759"/>
<feature type="domain" description="GH18" evidence="9">
    <location>
        <begin position="176"/>
        <end position="532"/>
    </location>
</feature>
<dbReference type="GO" id="GO:0008061">
    <property type="term" value="F:chitin binding"/>
    <property type="evidence" value="ECO:0007669"/>
    <property type="project" value="UniProtKB-UniRule"/>
</dbReference>
<evidence type="ECO:0000313" key="10">
    <source>
        <dbReference type="EMBL" id="OBT95257.1"/>
    </source>
</evidence>
<feature type="disulfide bond" evidence="4">
    <location>
        <begin position="99"/>
        <end position="111"/>
    </location>
</feature>
<reference evidence="11" key="2">
    <citation type="journal article" date="2018" name="Nat. Commun.">
        <title>Extreme sensitivity to ultraviolet light in the fungal pathogen causing white-nose syndrome of bats.</title>
        <authorList>
            <person name="Palmer J.M."/>
            <person name="Drees K.P."/>
            <person name="Foster J.T."/>
            <person name="Lindner D.L."/>
        </authorList>
    </citation>
    <scope>NUCLEOTIDE SEQUENCE [LARGE SCALE GENOMIC DNA]</scope>
    <source>
        <strain evidence="11">UAMH 10579</strain>
    </source>
</reference>
<dbReference type="SUPFAM" id="SSF57016">
    <property type="entry name" value="Plant lectins/antimicrobial peptides"/>
    <property type="match status" value="1"/>
</dbReference>
<evidence type="ECO:0000313" key="11">
    <source>
        <dbReference type="Proteomes" id="UP000091956"/>
    </source>
</evidence>
<keyword evidence="3 4" id="KW-0147">Chitin-binding</keyword>
<evidence type="ECO:0000259" key="9">
    <source>
        <dbReference type="PROSITE" id="PS51910"/>
    </source>
</evidence>